<comment type="caution">
    <text evidence="1">The sequence shown here is derived from an EMBL/GenBank/DDBJ whole genome shotgun (WGS) entry which is preliminary data.</text>
</comment>
<evidence type="ECO:0000313" key="2">
    <source>
        <dbReference type="Proteomes" id="UP001174936"/>
    </source>
</evidence>
<sequence>MADPLSVSASIVAFVQIASTAARYLVDVNGAPEQIARLSGYVEEITDVLLALQRRKTWPAAVQPLFANDGALDQCQLVLSHLTARLARFREKKRRAIYWPFSKPDINDLLASLEHQKTVFLLALQGEQLALSGAIYDLVSMGQEKSPQPCVILGRDAAGDSLGEGSDEMSQLPRSRSASMPVQHFGNNMGSAKVLYGGTQTFSASQINF</sequence>
<evidence type="ECO:0008006" key="3">
    <source>
        <dbReference type="Google" id="ProtNLM"/>
    </source>
</evidence>
<evidence type="ECO:0000313" key="1">
    <source>
        <dbReference type="EMBL" id="KAK0656592.1"/>
    </source>
</evidence>
<keyword evidence="2" id="KW-1185">Reference proteome</keyword>
<dbReference type="Proteomes" id="UP001174936">
    <property type="component" value="Unassembled WGS sequence"/>
</dbReference>
<protein>
    <recommendedName>
        <fullName evidence="3">Fungal N-terminal domain-containing protein</fullName>
    </recommendedName>
</protein>
<proteinExistence type="predicted"/>
<dbReference type="EMBL" id="JAULSV010000001">
    <property type="protein sequence ID" value="KAK0656592.1"/>
    <property type="molecule type" value="Genomic_DNA"/>
</dbReference>
<reference evidence="1" key="1">
    <citation type="submission" date="2023-06" db="EMBL/GenBank/DDBJ databases">
        <title>Genome-scale phylogeny and comparative genomics of the fungal order Sordariales.</title>
        <authorList>
            <consortium name="Lawrence Berkeley National Laboratory"/>
            <person name="Hensen N."/>
            <person name="Bonometti L."/>
            <person name="Westerberg I."/>
            <person name="Brannstrom I.O."/>
            <person name="Guillou S."/>
            <person name="Cros-Aarteil S."/>
            <person name="Calhoun S."/>
            <person name="Haridas S."/>
            <person name="Kuo A."/>
            <person name="Mondo S."/>
            <person name="Pangilinan J."/>
            <person name="Riley R."/>
            <person name="Labutti K."/>
            <person name="Andreopoulos B."/>
            <person name="Lipzen A."/>
            <person name="Chen C."/>
            <person name="Yanf M."/>
            <person name="Daum C."/>
            <person name="Ng V."/>
            <person name="Clum A."/>
            <person name="Steindorff A."/>
            <person name="Ohm R."/>
            <person name="Martin F."/>
            <person name="Silar P."/>
            <person name="Natvig D."/>
            <person name="Lalanne C."/>
            <person name="Gautier V."/>
            <person name="Ament-Velasquez S.L."/>
            <person name="Kruys A."/>
            <person name="Hutchinson M.I."/>
            <person name="Powell A.J."/>
            <person name="Barry K."/>
            <person name="Miller A.N."/>
            <person name="Grigoriev I.V."/>
            <person name="Debuchy R."/>
            <person name="Gladieux P."/>
            <person name="Thoren M.H."/>
            <person name="Johannesson H."/>
        </authorList>
    </citation>
    <scope>NUCLEOTIDE SEQUENCE</scope>
    <source>
        <strain evidence="1">SMH2532-1</strain>
    </source>
</reference>
<accession>A0AA39YRW5</accession>
<organism evidence="1 2">
    <name type="scientific">Cercophora newfieldiana</name>
    <dbReference type="NCBI Taxonomy" id="92897"/>
    <lineage>
        <taxon>Eukaryota</taxon>
        <taxon>Fungi</taxon>
        <taxon>Dikarya</taxon>
        <taxon>Ascomycota</taxon>
        <taxon>Pezizomycotina</taxon>
        <taxon>Sordariomycetes</taxon>
        <taxon>Sordariomycetidae</taxon>
        <taxon>Sordariales</taxon>
        <taxon>Lasiosphaeriaceae</taxon>
        <taxon>Cercophora</taxon>
    </lineage>
</organism>
<dbReference type="AlphaFoldDB" id="A0AA39YRW5"/>
<name>A0AA39YRW5_9PEZI</name>
<gene>
    <name evidence="1" type="ORF">B0T16DRAFT_41320</name>
</gene>